<dbReference type="Gene3D" id="3.20.20.300">
    <property type="entry name" value="Glycoside hydrolase, family 3, N-terminal domain"/>
    <property type="match status" value="1"/>
</dbReference>
<protein>
    <submittedName>
        <fullName evidence="2">Beta-hexosaminidase</fullName>
        <ecNumber evidence="2">3.2.1.52</ecNumber>
    </submittedName>
</protein>
<evidence type="ECO:0000313" key="2">
    <source>
        <dbReference type="EMBL" id="QEA08164.1"/>
    </source>
</evidence>
<accession>A0A5B8RKF3</accession>
<dbReference type="EMBL" id="MN080126">
    <property type="protein sequence ID" value="QEA08164.1"/>
    <property type="molecule type" value="Genomic_DNA"/>
</dbReference>
<keyword evidence="2" id="KW-0378">Hydrolase</keyword>
<dbReference type="InterPro" id="IPR036962">
    <property type="entry name" value="Glyco_hydro_3_N_sf"/>
</dbReference>
<dbReference type="GO" id="GO:0004563">
    <property type="term" value="F:beta-N-acetylhexosaminidase activity"/>
    <property type="evidence" value="ECO:0007669"/>
    <property type="project" value="UniProtKB-EC"/>
</dbReference>
<dbReference type="EMBL" id="MN080124">
    <property type="protein sequence ID" value="QEA08162.1"/>
    <property type="molecule type" value="Genomic_DNA"/>
</dbReference>
<proteinExistence type="predicted"/>
<name>A0A5B8RKF3_9ZZZZ</name>
<sequence>MISDDLSMAGAAVAGGLRERVRTALGAGSDMVIIGNEGRAVDAVLPDWHGGADAAAALRRARLHGRHAPALKDLHASRDWRRAREAAALLER</sequence>
<organism evidence="2">
    <name type="scientific">uncultured organism</name>
    <dbReference type="NCBI Taxonomy" id="155900"/>
    <lineage>
        <taxon>unclassified sequences</taxon>
        <taxon>environmental samples</taxon>
    </lineage>
</organism>
<reference evidence="2" key="1">
    <citation type="submission" date="2019-06" db="EMBL/GenBank/DDBJ databases">
        <authorList>
            <person name="Murdoch R.W."/>
            <person name="Fathepure B."/>
        </authorList>
    </citation>
    <scope>NUCLEOTIDE SEQUENCE</scope>
</reference>
<dbReference type="AlphaFoldDB" id="A0A5B8RKF3"/>
<evidence type="ECO:0000313" key="1">
    <source>
        <dbReference type="EMBL" id="QEA08162.1"/>
    </source>
</evidence>
<dbReference type="EC" id="3.2.1.52" evidence="2"/>
<keyword evidence="2" id="KW-0326">Glycosidase</keyword>
<gene>
    <name evidence="2" type="primary">nagZ_2</name>
    <name evidence="1" type="synonym">nagZ_1</name>
    <name evidence="1" type="ORF">KBTEX_04541</name>
    <name evidence="2" type="ORF">KBTEX_04543</name>
</gene>
<dbReference type="GO" id="GO:0005975">
    <property type="term" value="P:carbohydrate metabolic process"/>
    <property type="evidence" value="ECO:0007669"/>
    <property type="project" value="InterPro"/>
</dbReference>